<dbReference type="InterPro" id="IPR036259">
    <property type="entry name" value="MFS_trans_sf"/>
</dbReference>
<feature type="transmembrane region" description="Helical" evidence="4">
    <location>
        <begin position="298"/>
        <end position="324"/>
    </location>
</feature>
<feature type="domain" description="Major facilitator superfamily (MFS) profile" evidence="5">
    <location>
        <begin position="10"/>
        <end position="386"/>
    </location>
</feature>
<dbReference type="RefSeq" id="WP_051214529.1">
    <property type="nucleotide sequence ID" value="NZ_CANTWR010000001.1"/>
</dbReference>
<feature type="transmembrane region" description="Helical" evidence="4">
    <location>
        <begin position="238"/>
        <end position="262"/>
    </location>
</feature>
<feature type="transmembrane region" description="Helical" evidence="4">
    <location>
        <begin position="363"/>
        <end position="386"/>
    </location>
</feature>
<dbReference type="CDD" id="cd17489">
    <property type="entry name" value="MFS_YfcJ_like"/>
    <property type="match status" value="1"/>
</dbReference>
<gene>
    <name evidence="6" type="primary">tetA</name>
    <name evidence="6" type="ORF">NCTC11190_01577</name>
</gene>
<name>A0A379MRJ7_9BACT</name>
<protein>
    <submittedName>
        <fullName evidence="6">Metal-tetracycline/H(+) antiporter</fullName>
    </submittedName>
</protein>
<dbReference type="InterPro" id="IPR020846">
    <property type="entry name" value="MFS_dom"/>
</dbReference>
<feature type="transmembrane region" description="Helical" evidence="4">
    <location>
        <begin position="47"/>
        <end position="65"/>
    </location>
</feature>
<dbReference type="InterPro" id="IPR052714">
    <property type="entry name" value="MFS_Exporter"/>
</dbReference>
<keyword evidence="1 4" id="KW-0812">Transmembrane</keyword>
<organism evidence="6 7">
    <name type="scientific">Rikenella microfusus</name>
    <dbReference type="NCBI Taxonomy" id="28139"/>
    <lineage>
        <taxon>Bacteria</taxon>
        <taxon>Pseudomonadati</taxon>
        <taxon>Bacteroidota</taxon>
        <taxon>Bacteroidia</taxon>
        <taxon>Bacteroidales</taxon>
        <taxon>Rikenellaceae</taxon>
        <taxon>Rikenella</taxon>
    </lineage>
</organism>
<dbReference type="OrthoDB" id="9812221at2"/>
<feature type="transmembrane region" description="Helical" evidence="4">
    <location>
        <begin position="205"/>
        <end position="226"/>
    </location>
</feature>
<evidence type="ECO:0000259" key="5">
    <source>
        <dbReference type="PROSITE" id="PS50850"/>
    </source>
</evidence>
<feature type="transmembrane region" description="Helical" evidence="4">
    <location>
        <begin position="274"/>
        <end position="292"/>
    </location>
</feature>
<dbReference type="InterPro" id="IPR011701">
    <property type="entry name" value="MFS"/>
</dbReference>
<dbReference type="PANTHER" id="PTHR23531">
    <property type="entry name" value="QUINOLENE RESISTANCE PROTEIN NORA"/>
    <property type="match status" value="1"/>
</dbReference>
<feature type="transmembrane region" description="Helical" evidence="4">
    <location>
        <begin position="164"/>
        <end position="185"/>
    </location>
</feature>
<evidence type="ECO:0000256" key="4">
    <source>
        <dbReference type="SAM" id="Phobius"/>
    </source>
</evidence>
<keyword evidence="7" id="KW-1185">Reference proteome</keyword>
<dbReference type="PROSITE" id="PS50850">
    <property type="entry name" value="MFS"/>
    <property type="match status" value="1"/>
</dbReference>
<sequence length="392" mass="42038">MVKDRLWTGSFFAACGANFLMFFAFYMLLPILPMYLAEQFAVTKSTAGLILSSYTIMALLFRPFAGFMVDSFPRKPLLLICYTFFISYFGGYMLAGALAVFAVLRATHGMAFGMVTVSVNTVAIDIMPASRRGEGIGYFGVSTNLAMAIGPMVALMIHDATPDYDWIFATALGVGLLGLFVASLVKGTKTEAVGAKQTISLDRFLLLKGVPGAVTTIFLSFAYGVLSTYVAVYGKEEVGLAGGTGLFFVCLSGGLVVSRLISGQLINRGYLTQVSKAGISLLIAGFLCFVFIKHPLSFYGCGVAIGVGYGLLCPTLQTMFINLAHHNQRGTANATYLTSWDFGVGSGVLLGGIIAQHTSYSSAFLLGTLLLCVGLTLFFVWSGPYFDRNKLR</sequence>
<feature type="transmembrane region" description="Helical" evidence="4">
    <location>
        <begin position="77"/>
        <end position="104"/>
    </location>
</feature>
<dbReference type="PANTHER" id="PTHR23531:SF1">
    <property type="entry name" value="QUINOLENE RESISTANCE PROTEIN NORA"/>
    <property type="match status" value="1"/>
</dbReference>
<proteinExistence type="predicted"/>
<dbReference type="AlphaFoldDB" id="A0A379MRJ7"/>
<evidence type="ECO:0000256" key="1">
    <source>
        <dbReference type="ARBA" id="ARBA00022692"/>
    </source>
</evidence>
<dbReference type="SUPFAM" id="SSF103473">
    <property type="entry name" value="MFS general substrate transporter"/>
    <property type="match status" value="1"/>
</dbReference>
<accession>A0A379MRJ7</accession>
<feature type="transmembrane region" description="Helical" evidence="4">
    <location>
        <begin position="12"/>
        <end position="35"/>
    </location>
</feature>
<keyword evidence="2 4" id="KW-1133">Transmembrane helix</keyword>
<evidence type="ECO:0000256" key="2">
    <source>
        <dbReference type="ARBA" id="ARBA00022989"/>
    </source>
</evidence>
<reference evidence="6 7" key="1">
    <citation type="submission" date="2018-06" db="EMBL/GenBank/DDBJ databases">
        <authorList>
            <consortium name="Pathogen Informatics"/>
            <person name="Doyle S."/>
        </authorList>
    </citation>
    <scope>NUCLEOTIDE SEQUENCE [LARGE SCALE GENOMIC DNA]</scope>
    <source>
        <strain evidence="6 7">NCTC11190</strain>
    </source>
</reference>
<dbReference type="Pfam" id="PF07690">
    <property type="entry name" value="MFS_1"/>
    <property type="match status" value="1"/>
</dbReference>
<feature type="transmembrane region" description="Helical" evidence="4">
    <location>
        <begin position="336"/>
        <end position="357"/>
    </location>
</feature>
<feature type="transmembrane region" description="Helical" evidence="4">
    <location>
        <begin position="136"/>
        <end position="158"/>
    </location>
</feature>
<evidence type="ECO:0000256" key="3">
    <source>
        <dbReference type="ARBA" id="ARBA00023136"/>
    </source>
</evidence>
<dbReference type="Proteomes" id="UP000255233">
    <property type="component" value="Unassembled WGS sequence"/>
</dbReference>
<evidence type="ECO:0000313" key="7">
    <source>
        <dbReference type="Proteomes" id="UP000255233"/>
    </source>
</evidence>
<keyword evidence="3 4" id="KW-0472">Membrane</keyword>
<dbReference type="STRING" id="880526.GCA_000427365_02242"/>
<dbReference type="EMBL" id="UGVL01000001">
    <property type="protein sequence ID" value="SUE34354.1"/>
    <property type="molecule type" value="Genomic_DNA"/>
</dbReference>
<dbReference type="GO" id="GO:0022857">
    <property type="term" value="F:transmembrane transporter activity"/>
    <property type="evidence" value="ECO:0007669"/>
    <property type="project" value="InterPro"/>
</dbReference>
<dbReference type="Gene3D" id="1.20.1250.20">
    <property type="entry name" value="MFS general substrate transporter like domains"/>
    <property type="match status" value="1"/>
</dbReference>
<evidence type="ECO:0000313" key="6">
    <source>
        <dbReference type="EMBL" id="SUE34354.1"/>
    </source>
</evidence>